<dbReference type="EMBL" id="AGWK01000004">
    <property type="protein sequence ID" value="EHO74666.1"/>
    <property type="molecule type" value="Genomic_DNA"/>
</dbReference>
<dbReference type="RefSeq" id="WP_006951089.1">
    <property type="nucleotide sequence ID" value="NZ_JH594521.1"/>
</dbReference>
<dbReference type="AlphaFoldDB" id="H1PZS3"/>
<dbReference type="PRINTS" id="PR00455">
    <property type="entry name" value="HTHTETR"/>
</dbReference>
<sequence>MQSTNIKNAYRLRLKEKILNAAHQLFCKYGIRRVKMDDIANKLRISKRTLYEIYQNKEKLLFEVVQRNEDLKYKKLQEIDTPGSTVIDIIIELYRQKTEELRKINPTFLEELHKYPHLLEYIKNKHERKRHILMEFVKRGINEGYFLPNINYEIAAQLTDAAGQFIMNNYLYKKYDFQEIFKTSILLYVRGICTPKGVQQLDNFLATL</sequence>
<name>H1PZS3_9BACT</name>
<dbReference type="Proteomes" id="UP000016023">
    <property type="component" value="Unassembled WGS sequence"/>
</dbReference>
<evidence type="ECO:0000256" key="2">
    <source>
        <dbReference type="PROSITE-ProRule" id="PRU00335"/>
    </source>
</evidence>
<dbReference type="STRING" id="883158.HMPREF9140_00161"/>
<evidence type="ECO:0000313" key="5">
    <source>
        <dbReference type="Proteomes" id="UP000016023"/>
    </source>
</evidence>
<dbReference type="SUPFAM" id="SSF46689">
    <property type="entry name" value="Homeodomain-like"/>
    <property type="match status" value="1"/>
</dbReference>
<dbReference type="InterPro" id="IPR036271">
    <property type="entry name" value="Tet_transcr_reg_TetR-rel_C_sf"/>
</dbReference>
<dbReference type="SUPFAM" id="SSF48498">
    <property type="entry name" value="Tetracyclin repressor-like, C-terminal domain"/>
    <property type="match status" value="1"/>
</dbReference>
<proteinExistence type="predicted"/>
<dbReference type="Gene3D" id="1.10.10.60">
    <property type="entry name" value="Homeodomain-like"/>
    <property type="match status" value="1"/>
</dbReference>
<dbReference type="Pfam" id="PF00440">
    <property type="entry name" value="TetR_N"/>
    <property type="match status" value="1"/>
</dbReference>
<dbReference type="InterPro" id="IPR001647">
    <property type="entry name" value="HTH_TetR"/>
</dbReference>
<dbReference type="PATRIC" id="fig|883158.3.peg.169"/>
<protein>
    <recommendedName>
        <fullName evidence="3">HTH tetR-type domain-containing protein</fullName>
    </recommendedName>
</protein>
<dbReference type="HOGENOM" id="CLU_069356_30_0_10"/>
<dbReference type="InterPro" id="IPR050109">
    <property type="entry name" value="HTH-type_TetR-like_transc_reg"/>
</dbReference>
<organism evidence="4 5">
    <name type="scientific">Prevotella micans F0438</name>
    <dbReference type="NCBI Taxonomy" id="883158"/>
    <lineage>
        <taxon>Bacteria</taxon>
        <taxon>Pseudomonadati</taxon>
        <taxon>Bacteroidota</taxon>
        <taxon>Bacteroidia</taxon>
        <taxon>Bacteroidales</taxon>
        <taxon>Prevotellaceae</taxon>
        <taxon>Prevotella</taxon>
    </lineage>
</organism>
<dbReference type="InterPro" id="IPR009057">
    <property type="entry name" value="Homeodomain-like_sf"/>
</dbReference>
<evidence type="ECO:0000256" key="1">
    <source>
        <dbReference type="ARBA" id="ARBA00023125"/>
    </source>
</evidence>
<feature type="DNA-binding region" description="H-T-H motif" evidence="2">
    <location>
        <begin position="35"/>
        <end position="54"/>
    </location>
</feature>
<evidence type="ECO:0000313" key="4">
    <source>
        <dbReference type="EMBL" id="EHO74666.1"/>
    </source>
</evidence>
<feature type="domain" description="HTH tetR-type" evidence="3">
    <location>
        <begin position="12"/>
        <end position="72"/>
    </location>
</feature>
<accession>H1PZS3</accession>
<dbReference type="eggNOG" id="COG1309">
    <property type="taxonomic scope" value="Bacteria"/>
</dbReference>
<keyword evidence="5" id="KW-1185">Reference proteome</keyword>
<dbReference type="GO" id="GO:0003677">
    <property type="term" value="F:DNA binding"/>
    <property type="evidence" value="ECO:0007669"/>
    <property type="project" value="UniProtKB-UniRule"/>
</dbReference>
<keyword evidence="1 2" id="KW-0238">DNA-binding</keyword>
<dbReference type="PANTHER" id="PTHR30328">
    <property type="entry name" value="TRANSCRIPTIONAL REPRESSOR"/>
    <property type="match status" value="1"/>
</dbReference>
<dbReference type="PROSITE" id="PS50977">
    <property type="entry name" value="HTH_TETR_2"/>
    <property type="match status" value="1"/>
</dbReference>
<gene>
    <name evidence="4" type="ORF">HMPREF9140_00161</name>
</gene>
<evidence type="ECO:0000259" key="3">
    <source>
        <dbReference type="PROSITE" id="PS50977"/>
    </source>
</evidence>
<reference evidence="4 5" key="1">
    <citation type="submission" date="2011-12" db="EMBL/GenBank/DDBJ databases">
        <title>The Genome Sequence of Prevotella micans F0438.</title>
        <authorList>
            <consortium name="The Broad Institute Genome Sequencing Platform"/>
            <person name="Earl A."/>
            <person name="Ward D."/>
            <person name="Feldgarden M."/>
            <person name="Gevers D."/>
            <person name="Izard J."/>
            <person name="Baranova O.V."/>
            <person name="Blanton J.M."/>
            <person name="Wade W.G."/>
            <person name="Dewhirst F.E."/>
            <person name="Young S.K."/>
            <person name="Zeng Q."/>
            <person name="Gargeya S."/>
            <person name="Fitzgerald M."/>
            <person name="Haas B."/>
            <person name="Abouelleil A."/>
            <person name="Alvarado L."/>
            <person name="Arachchi H.M."/>
            <person name="Berlin A."/>
            <person name="Chapman S.B."/>
            <person name="Gearin G."/>
            <person name="Goldberg J."/>
            <person name="Griggs A."/>
            <person name="Gujja S."/>
            <person name="Hansen M."/>
            <person name="Heiman D."/>
            <person name="Howarth C."/>
            <person name="Larimer J."/>
            <person name="Lui A."/>
            <person name="MacDonald P.J.P."/>
            <person name="McCowen C."/>
            <person name="Montmayeur A."/>
            <person name="Murphy C."/>
            <person name="Neiman D."/>
            <person name="Pearson M."/>
            <person name="Priest M."/>
            <person name="Roberts A."/>
            <person name="Saif S."/>
            <person name="Shea T."/>
            <person name="Sisk P."/>
            <person name="Stolte C."/>
            <person name="Sykes S."/>
            <person name="Wortman J."/>
            <person name="Nusbaum C."/>
            <person name="Birren B."/>
        </authorList>
    </citation>
    <scope>NUCLEOTIDE SEQUENCE [LARGE SCALE GENOMIC DNA]</scope>
    <source>
        <strain evidence="4 5">F0438</strain>
    </source>
</reference>
<comment type="caution">
    <text evidence="4">The sequence shown here is derived from an EMBL/GenBank/DDBJ whole genome shotgun (WGS) entry which is preliminary data.</text>
</comment>
<dbReference type="PANTHER" id="PTHR30328:SF54">
    <property type="entry name" value="HTH-TYPE TRANSCRIPTIONAL REPRESSOR SCO4008"/>
    <property type="match status" value="1"/>
</dbReference>
<dbReference type="Gene3D" id="1.10.357.10">
    <property type="entry name" value="Tetracycline Repressor, domain 2"/>
    <property type="match status" value="1"/>
</dbReference>